<dbReference type="Proteomes" id="UP000606974">
    <property type="component" value="Unassembled WGS sequence"/>
</dbReference>
<feature type="domain" description="Urease" evidence="2">
    <location>
        <begin position="1"/>
        <end position="103"/>
    </location>
</feature>
<dbReference type="InterPro" id="IPR017951">
    <property type="entry name" value="Urease_asu_c"/>
</dbReference>
<evidence type="ECO:0000259" key="2">
    <source>
        <dbReference type="PROSITE" id="PS51368"/>
    </source>
</evidence>
<protein>
    <recommendedName>
        <fullName evidence="2">Urease domain-containing protein</fullName>
    </recommendedName>
</protein>
<dbReference type="Gene3D" id="3.20.20.140">
    <property type="entry name" value="Metal-dependent hydrolases"/>
    <property type="match status" value="1"/>
</dbReference>
<dbReference type="PROSITE" id="PS51368">
    <property type="entry name" value="UREASE_3"/>
    <property type="match status" value="1"/>
</dbReference>
<accession>A0A8H7E2X3</accession>
<evidence type="ECO:0000313" key="4">
    <source>
        <dbReference type="Proteomes" id="UP000606974"/>
    </source>
</evidence>
<dbReference type="AlphaFoldDB" id="A0A8H7E2X3"/>
<comment type="caution">
    <text evidence="1">Lacks conserved residue(s) required for the propagation of feature annotation.</text>
</comment>
<dbReference type="SUPFAM" id="SSF51556">
    <property type="entry name" value="Metallo-dependent hydrolases"/>
    <property type="match status" value="1"/>
</dbReference>
<comment type="caution">
    <text evidence="3">The sequence shown here is derived from an EMBL/GenBank/DDBJ whole genome shotgun (WGS) entry which is preliminary data.</text>
</comment>
<name>A0A8H7E2X3_9EURO</name>
<dbReference type="GO" id="GO:0009039">
    <property type="term" value="F:urease activity"/>
    <property type="evidence" value="ECO:0007669"/>
    <property type="project" value="InterPro"/>
</dbReference>
<keyword evidence="4" id="KW-1185">Reference proteome</keyword>
<evidence type="ECO:0000256" key="1">
    <source>
        <dbReference type="PROSITE-ProRule" id="PRU00700"/>
    </source>
</evidence>
<reference evidence="3" key="1">
    <citation type="submission" date="2020-02" db="EMBL/GenBank/DDBJ databases">
        <authorList>
            <person name="Palmer J.M."/>
        </authorList>
    </citation>
    <scope>NUCLEOTIDE SEQUENCE</scope>
    <source>
        <strain evidence="3">EPUS1.4</strain>
        <tissue evidence="3">Thallus</tissue>
    </source>
</reference>
<dbReference type="OrthoDB" id="4368324at2759"/>
<proteinExistence type="predicted"/>
<dbReference type="InterPro" id="IPR032466">
    <property type="entry name" value="Metal_Hydrolase"/>
</dbReference>
<sequence length="115" mass="13505">MFVSKAGIESRAVESCRLQNRIEVVKDCRQIGKKDMKFNDTTPRMTVDPESFVRLPGWLKVPRWYLHGTDDPSFERRPLQPIVSSIKRRPRLRSPLSEQYFLYRPSRLCHVTATV</sequence>
<organism evidence="3 4">
    <name type="scientific">Endocarpon pusillum</name>
    <dbReference type="NCBI Taxonomy" id="364733"/>
    <lineage>
        <taxon>Eukaryota</taxon>
        <taxon>Fungi</taxon>
        <taxon>Dikarya</taxon>
        <taxon>Ascomycota</taxon>
        <taxon>Pezizomycotina</taxon>
        <taxon>Eurotiomycetes</taxon>
        <taxon>Chaetothyriomycetidae</taxon>
        <taxon>Verrucariales</taxon>
        <taxon>Verrucariaceae</taxon>
        <taxon>Endocarpon</taxon>
    </lineage>
</organism>
<dbReference type="GO" id="GO:0016151">
    <property type="term" value="F:nickel cation binding"/>
    <property type="evidence" value="ECO:0007669"/>
    <property type="project" value="InterPro"/>
</dbReference>
<evidence type="ECO:0000313" key="3">
    <source>
        <dbReference type="EMBL" id="KAF7506725.1"/>
    </source>
</evidence>
<gene>
    <name evidence="3" type="ORF">GJ744_011449</name>
</gene>
<dbReference type="EMBL" id="JAACFV010000081">
    <property type="protein sequence ID" value="KAF7506725.1"/>
    <property type="molecule type" value="Genomic_DNA"/>
</dbReference>